<dbReference type="EMBL" id="JAAIJR010000003">
    <property type="protein sequence ID" value="NEX19027.1"/>
    <property type="molecule type" value="Genomic_DNA"/>
</dbReference>
<comment type="caution">
    <text evidence="2">The sequence shown here is derived from an EMBL/GenBank/DDBJ whole genome shotgun (WGS) entry which is preliminary data.</text>
</comment>
<name>A0A6P1DLB7_9GAMM</name>
<dbReference type="Gene3D" id="3.40.50.1010">
    <property type="entry name" value="5'-nuclease"/>
    <property type="match status" value="1"/>
</dbReference>
<reference evidence="2 3" key="2">
    <citation type="submission" date="2020-02" db="EMBL/GenBank/DDBJ databases">
        <title>Genome sequences of Thiorhodococcus mannitoliphagus and Thiorhodococcus minor, purple sulfur photosynthetic bacteria in the gammaproteobacterial family, Chromatiaceae.</title>
        <authorList>
            <person name="Aviles F.A."/>
            <person name="Meyer T.E."/>
            <person name="Kyndt J.A."/>
        </authorList>
    </citation>
    <scope>NUCLEOTIDE SEQUENCE [LARGE SCALE GENOMIC DNA]</scope>
    <source>
        <strain evidence="2 3">DSM 18266</strain>
    </source>
</reference>
<accession>A0A6P1DLB7</accession>
<dbReference type="InterPro" id="IPR021139">
    <property type="entry name" value="NYN"/>
</dbReference>
<dbReference type="Pfam" id="PF01936">
    <property type="entry name" value="NYN"/>
    <property type="match status" value="1"/>
</dbReference>
<organism evidence="2 3">
    <name type="scientific">Thiorhodococcus mannitoliphagus</name>
    <dbReference type="NCBI Taxonomy" id="329406"/>
    <lineage>
        <taxon>Bacteria</taxon>
        <taxon>Pseudomonadati</taxon>
        <taxon>Pseudomonadota</taxon>
        <taxon>Gammaproteobacteria</taxon>
        <taxon>Chromatiales</taxon>
        <taxon>Chromatiaceae</taxon>
        <taxon>Thiorhodococcus</taxon>
    </lineage>
</organism>
<proteinExistence type="predicted"/>
<keyword evidence="3" id="KW-1185">Reference proteome</keyword>
<feature type="domain" description="NYN" evidence="1">
    <location>
        <begin position="28"/>
        <end position="152"/>
    </location>
</feature>
<dbReference type="RefSeq" id="WP_164651906.1">
    <property type="nucleotide sequence ID" value="NZ_JAAIJR010000003.1"/>
</dbReference>
<dbReference type="GO" id="GO:0004540">
    <property type="term" value="F:RNA nuclease activity"/>
    <property type="evidence" value="ECO:0007669"/>
    <property type="project" value="InterPro"/>
</dbReference>
<evidence type="ECO:0000259" key="1">
    <source>
        <dbReference type="Pfam" id="PF01936"/>
    </source>
</evidence>
<protein>
    <submittedName>
        <fullName evidence="2">NYN domain-containing protein</fullName>
    </submittedName>
</protein>
<sequence length="266" mass="28834">MDDVLIQNFPRLTLAEAQPRPCERPAFALYIDADNQSVRSAAALLDLLQQDVGGHISRVIVAGNDKGNKNEAWIKTLREQIPELVIENLSVPCRPNAADIALILALGADVAEHRQNRTRVVVVSRDTLLLDAAEQVKAAGVRLYVAYADGEVPTARRTNLTTFLLPSLSDPPQAAASTTELMTTPARQPLQPVLPTPSAIPNEVAIAMAHLRATCQQQPGGGYSTTDVGQALTTLGYKTAAARRQILAQFPNFREEGRASQKRLIF</sequence>
<evidence type="ECO:0000313" key="2">
    <source>
        <dbReference type="EMBL" id="NEX19027.1"/>
    </source>
</evidence>
<dbReference type="AlphaFoldDB" id="A0A6P1DLB7"/>
<gene>
    <name evidence="2" type="ORF">G3480_01630</name>
</gene>
<dbReference type="Proteomes" id="UP000471640">
    <property type="component" value="Unassembled WGS sequence"/>
</dbReference>
<reference evidence="3" key="1">
    <citation type="journal article" date="2020" name="Microbiol. Resour. Announc.">
        <title>Draft Genome Sequences of Thiorhodococcus mannitoliphagus and Thiorhodococcus minor, Purple Sulfur Photosynthetic Bacteria in the Gammaproteobacterial Family Chromatiaceae.</title>
        <authorList>
            <person name="Aviles F.A."/>
            <person name="Meyer T.E."/>
            <person name="Kyndt J.A."/>
        </authorList>
    </citation>
    <scope>NUCLEOTIDE SEQUENCE [LARGE SCALE GENOMIC DNA]</scope>
    <source>
        <strain evidence="3">DSM 18266</strain>
    </source>
</reference>
<evidence type="ECO:0000313" key="3">
    <source>
        <dbReference type="Proteomes" id="UP000471640"/>
    </source>
</evidence>